<dbReference type="Proteomes" id="UP000681720">
    <property type="component" value="Unassembled WGS sequence"/>
</dbReference>
<feature type="compositionally biased region" description="Polar residues" evidence="1">
    <location>
        <begin position="11"/>
        <end position="37"/>
    </location>
</feature>
<dbReference type="AlphaFoldDB" id="A0A8S3C1C6"/>
<evidence type="ECO:0000313" key="2">
    <source>
        <dbReference type="EMBL" id="CAF4879898.1"/>
    </source>
</evidence>
<accession>A0A8S3C1C6</accession>
<evidence type="ECO:0000256" key="1">
    <source>
        <dbReference type="SAM" id="MobiDB-lite"/>
    </source>
</evidence>
<feature type="region of interest" description="Disordered" evidence="1">
    <location>
        <begin position="1"/>
        <end position="52"/>
    </location>
</feature>
<dbReference type="EMBL" id="CAJOBJ010229694">
    <property type="protein sequence ID" value="CAF5052015.1"/>
    <property type="molecule type" value="Genomic_DNA"/>
</dbReference>
<evidence type="ECO:0000313" key="3">
    <source>
        <dbReference type="EMBL" id="CAF5049595.1"/>
    </source>
</evidence>
<evidence type="ECO:0000313" key="4">
    <source>
        <dbReference type="EMBL" id="CAF5052015.1"/>
    </source>
</evidence>
<gene>
    <name evidence="2" type="ORF">BYL167_LOCUS51304</name>
    <name evidence="4" type="ORF">GIL414_LOCUS60023</name>
    <name evidence="3" type="ORF">SMN809_LOCUS59120</name>
</gene>
<reference evidence="2" key="1">
    <citation type="submission" date="2021-02" db="EMBL/GenBank/DDBJ databases">
        <authorList>
            <person name="Nowell W R."/>
        </authorList>
    </citation>
    <scope>NUCLEOTIDE SEQUENCE</scope>
</reference>
<sequence length="52" mass="5733">MQQQQPPSPSWNNTSIPHGFPATSSRRPVPTLSNPMGNNNTTNNNNINQTLM</sequence>
<proteinExistence type="predicted"/>
<name>A0A8S3C1C6_9BILA</name>
<feature type="compositionally biased region" description="Low complexity" evidence="1">
    <location>
        <begin position="38"/>
        <end position="52"/>
    </location>
</feature>
<evidence type="ECO:0000313" key="5">
    <source>
        <dbReference type="Proteomes" id="UP000681967"/>
    </source>
</evidence>
<dbReference type="Proteomes" id="UP000676336">
    <property type="component" value="Unassembled WGS sequence"/>
</dbReference>
<comment type="caution">
    <text evidence="2">The sequence shown here is derived from an EMBL/GenBank/DDBJ whole genome shotgun (WGS) entry which is preliminary data.</text>
</comment>
<organism evidence="2 5">
    <name type="scientific">Rotaria magnacalcarata</name>
    <dbReference type="NCBI Taxonomy" id="392030"/>
    <lineage>
        <taxon>Eukaryota</taxon>
        <taxon>Metazoa</taxon>
        <taxon>Spiralia</taxon>
        <taxon>Gnathifera</taxon>
        <taxon>Rotifera</taxon>
        <taxon>Eurotatoria</taxon>
        <taxon>Bdelloidea</taxon>
        <taxon>Philodinida</taxon>
        <taxon>Philodinidae</taxon>
        <taxon>Rotaria</taxon>
    </lineage>
</organism>
<protein>
    <submittedName>
        <fullName evidence="2">Uncharacterized protein</fullName>
    </submittedName>
</protein>
<dbReference type="Proteomes" id="UP000681967">
    <property type="component" value="Unassembled WGS sequence"/>
</dbReference>
<feature type="non-terminal residue" evidence="2">
    <location>
        <position position="1"/>
    </location>
</feature>
<dbReference type="EMBL" id="CAJOBI010224476">
    <property type="protein sequence ID" value="CAF5049595.1"/>
    <property type="molecule type" value="Genomic_DNA"/>
</dbReference>
<dbReference type="EMBL" id="CAJOBH010161379">
    <property type="protein sequence ID" value="CAF4879898.1"/>
    <property type="molecule type" value="Genomic_DNA"/>
</dbReference>